<feature type="non-terminal residue" evidence="7">
    <location>
        <position position="1"/>
    </location>
</feature>
<dbReference type="Gene3D" id="2.10.110.10">
    <property type="entry name" value="Cysteine Rich Protein"/>
    <property type="match status" value="4"/>
</dbReference>
<reference evidence="7" key="1">
    <citation type="submission" date="2016-01" db="EMBL/GenBank/DDBJ databases">
        <title>Reference transcriptome for the parasite Schistocephalus solidus: insights into the molecular evolution of parasitism.</title>
        <authorList>
            <person name="Hebert F.O."/>
            <person name="Grambauer S."/>
            <person name="Barber I."/>
            <person name="Landry C.R."/>
            <person name="Aubin-Horth N."/>
        </authorList>
    </citation>
    <scope>NUCLEOTIDE SEQUENCE</scope>
</reference>
<dbReference type="Pfam" id="PF00412">
    <property type="entry name" value="LIM"/>
    <property type="match status" value="4"/>
</dbReference>
<evidence type="ECO:0000256" key="4">
    <source>
        <dbReference type="PROSITE-ProRule" id="PRU00125"/>
    </source>
</evidence>
<feature type="compositionally biased region" description="Basic and acidic residues" evidence="5">
    <location>
        <begin position="151"/>
        <end position="171"/>
    </location>
</feature>
<dbReference type="AlphaFoldDB" id="A0A0X3PTV0"/>
<dbReference type="GO" id="GO:0051371">
    <property type="term" value="F:muscle alpha-actinin binding"/>
    <property type="evidence" value="ECO:0007669"/>
    <property type="project" value="TreeGrafter"/>
</dbReference>
<name>A0A0X3PTV0_SCHSO</name>
<sequence length="533" mass="59090">CRRSVDCAFSNCPMENLDALLEDLNATKQQVLRKQSSNSQPTFDTGQMGYRTHNIVTTVPSLQGSSYVFDSSRRSGNENGINVAEVYHQKPHRSLQENLNLLDSMLRGLHAVYDSEAEYPRETPPYEAMNNHQWECATEVPVYGNGVPPGDHLETPRDLSAETRHAAEHASRQLDELMLSLNQLRLQNQSAIGDPPPSPAVPNLSPSSLRAPFSQRSIDLLGPPESAAGHQDLSVHSPGSLPRSPNKDTDAECPIAARRTPNDANPEANSFKDRVGQSTHAEADQMQPGGSSTYRGAACLQCGQPVIGKVIQALGGVWHPEHFTCACCHLSLIHEDFFEHDAEPYCTECHLSLFAPKCAYCGEAIVESCLEAMGVFWHPDHFFCQSCHIPFTDSTTAHEHLGKVYCQTCFSNNFGARCGGCHQPILGDFITVTDKPWHEQCFRCHECSQNLYGRNFCAKDGLLYCESHQQNFTSLICASCSQPIAGRCINAMGKRFHLQHFVCTYCLRPLNTGTFKERASKPYCSACFRQLFS</sequence>
<dbReference type="CDD" id="cd08368">
    <property type="entry name" value="LIM"/>
    <property type="match status" value="1"/>
</dbReference>
<dbReference type="SUPFAM" id="SSF57716">
    <property type="entry name" value="Glucocorticoid receptor-like (DNA-binding domain)"/>
    <property type="match status" value="5"/>
</dbReference>
<evidence type="ECO:0000256" key="5">
    <source>
        <dbReference type="SAM" id="MobiDB-lite"/>
    </source>
</evidence>
<accession>A0A0X3PTV0</accession>
<dbReference type="GO" id="GO:0030036">
    <property type="term" value="P:actin cytoskeleton organization"/>
    <property type="evidence" value="ECO:0007669"/>
    <property type="project" value="TreeGrafter"/>
</dbReference>
<evidence type="ECO:0000256" key="1">
    <source>
        <dbReference type="ARBA" id="ARBA00022723"/>
    </source>
</evidence>
<keyword evidence="1 4" id="KW-0479">Metal-binding</keyword>
<dbReference type="EMBL" id="GEEE01009758">
    <property type="protein sequence ID" value="JAP53467.1"/>
    <property type="molecule type" value="Transcribed_RNA"/>
</dbReference>
<protein>
    <recommendedName>
        <fullName evidence="6">LIM zinc-binding domain-containing protein</fullName>
    </recommendedName>
</protein>
<feature type="domain" description="LIM zinc-binding" evidence="6">
    <location>
        <begin position="297"/>
        <end position="356"/>
    </location>
</feature>
<dbReference type="PROSITE" id="PS50023">
    <property type="entry name" value="LIM_DOMAIN_2"/>
    <property type="match status" value="3"/>
</dbReference>
<evidence type="ECO:0000259" key="6">
    <source>
        <dbReference type="PROSITE" id="PS50023"/>
    </source>
</evidence>
<dbReference type="PROSITE" id="PS00478">
    <property type="entry name" value="LIM_DOMAIN_1"/>
    <property type="match status" value="2"/>
</dbReference>
<dbReference type="GO" id="GO:0061061">
    <property type="term" value="P:muscle structure development"/>
    <property type="evidence" value="ECO:0007669"/>
    <property type="project" value="TreeGrafter"/>
</dbReference>
<dbReference type="GO" id="GO:0031941">
    <property type="term" value="C:filamentous actin"/>
    <property type="evidence" value="ECO:0007669"/>
    <property type="project" value="TreeGrafter"/>
</dbReference>
<proteinExistence type="predicted"/>
<feature type="domain" description="LIM zinc-binding" evidence="6">
    <location>
        <begin position="476"/>
        <end position="533"/>
    </location>
</feature>
<dbReference type="GO" id="GO:0030018">
    <property type="term" value="C:Z disc"/>
    <property type="evidence" value="ECO:0007669"/>
    <property type="project" value="TreeGrafter"/>
</dbReference>
<evidence type="ECO:0000256" key="3">
    <source>
        <dbReference type="ARBA" id="ARBA00023038"/>
    </source>
</evidence>
<dbReference type="GO" id="GO:0005912">
    <property type="term" value="C:adherens junction"/>
    <property type="evidence" value="ECO:0007669"/>
    <property type="project" value="TreeGrafter"/>
</dbReference>
<gene>
    <name evidence="7" type="ORF">TR96816</name>
</gene>
<dbReference type="InterPro" id="IPR050604">
    <property type="entry name" value="PDZ-LIM_domain"/>
</dbReference>
<dbReference type="PANTHER" id="PTHR24214:SF62">
    <property type="entry name" value="LEUPAXIN"/>
    <property type="match status" value="1"/>
</dbReference>
<feature type="region of interest" description="Disordered" evidence="5">
    <location>
        <begin position="189"/>
        <end position="289"/>
    </location>
</feature>
<dbReference type="FunFam" id="2.10.110.10:FF:000009">
    <property type="entry name" value="Paxillin isoform 1"/>
    <property type="match status" value="2"/>
</dbReference>
<dbReference type="InterPro" id="IPR001781">
    <property type="entry name" value="Znf_LIM"/>
</dbReference>
<keyword evidence="3 4" id="KW-0440">LIM domain</keyword>
<organism evidence="7">
    <name type="scientific">Schistocephalus solidus</name>
    <name type="common">Tapeworm</name>
    <dbReference type="NCBI Taxonomy" id="70667"/>
    <lineage>
        <taxon>Eukaryota</taxon>
        <taxon>Metazoa</taxon>
        <taxon>Spiralia</taxon>
        <taxon>Lophotrochozoa</taxon>
        <taxon>Platyhelminthes</taxon>
        <taxon>Cestoda</taxon>
        <taxon>Eucestoda</taxon>
        <taxon>Diphyllobothriidea</taxon>
        <taxon>Diphyllobothriidae</taxon>
        <taxon>Schistocephalus</taxon>
    </lineage>
</organism>
<feature type="region of interest" description="Disordered" evidence="5">
    <location>
        <begin position="142"/>
        <end position="171"/>
    </location>
</feature>
<evidence type="ECO:0000256" key="2">
    <source>
        <dbReference type="ARBA" id="ARBA00022833"/>
    </source>
</evidence>
<evidence type="ECO:0000313" key="7">
    <source>
        <dbReference type="EMBL" id="JAP53467.1"/>
    </source>
</evidence>
<dbReference type="GO" id="GO:0003779">
    <property type="term" value="F:actin binding"/>
    <property type="evidence" value="ECO:0007669"/>
    <property type="project" value="TreeGrafter"/>
</dbReference>
<feature type="domain" description="LIM zinc-binding" evidence="6">
    <location>
        <begin position="416"/>
        <end position="475"/>
    </location>
</feature>
<dbReference type="SMART" id="SM00132">
    <property type="entry name" value="LIM"/>
    <property type="match status" value="4"/>
</dbReference>
<dbReference type="GO" id="GO:0007507">
    <property type="term" value="P:heart development"/>
    <property type="evidence" value="ECO:0007669"/>
    <property type="project" value="TreeGrafter"/>
</dbReference>
<keyword evidence="2 4" id="KW-0862">Zinc</keyword>
<dbReference type="GO" id="GO:0001725">
    <property type="term" value="C:stress fiber"/>
    <property type="evidence" value="ECO:0007669"/>
    <property type="project" value="TreeGrafter"/>
</dbReference>
<dbReference type="PANTHER" id="PTHR24214">
    <property type="entry name" value="PDZ AND LIM DOMAIN PROTEIN ZASP"/>
    <property type="match status" value="1"/>
</dbReference>
<dbReference type="CDD" id="cd09412">
    <property type="entry name" value="LIM4_Leupaxin"/>
    <property type="match status" value="1"/>
</dbReference>
<dbReference type="GO" id="GO:0046872">
    <property type="term" value="F:metal ion binding"/>
    <property type="evidence" value="ECO:0007669"/>
    <property type="project" value="UniProtKB-KW"/>
</dbReference>